<dbReference type="OrthoDB" id="9812260at2"/>
<dbReference type="SUPFAM" id="SSF55785">
    <property type="entry name" value="PYP-like sensor domain (PAS domain)"/>
    <property type="match status" value="1"/>
</dbReference>
<dbReference type="Gene3D" id="3.30.70.270">
    <property type="match status" value="1"/>
</dbReference>
<dbReference type="InterPro" id="IPR052155">
    <property type="entry name" value="Biofilm_reg_signaling"/>
</dbReference>
<dbReference type="PANTHER" id="PTHR44757">
    <property type="entry name" value="DIGUANYLATE CYCLASE DGCP"/>
    <property type="match status" value="1"/>
</dbReference>
<reference evidence="4 5" key="1">
    <citation type="submission" date="2016-11" db="EMBL/GenBank/DDBJ databases">
        <title>Mixed transmission modes and dynamic genome evolution in an obligate animal-bacterial symbiosis.</title>
        <authorList>
            <person name="Russell S.L."/>
            <person name="Corbett-Detig R.B."/>
            <person name="Cavanaugh C.M."/>
        </authorList>
    </citation>
    <scope>NUCLEOTIDE SEQUENCE [LARGE SCALE GENOMIC DNA]</scope>
    <source>
        <strain evidence="4">Se-Cadez</strain>
    </source>
</reference>
<comment type="caution">
    <text evidence="4">The sequence shown here is derived from an EMBL/GenBank/DDBJ whole genome shotgun (WGS) entry which is preliminary data.</text>
</comment>
<sequence>MSQLAEWFNQFLDELRKRYESEEALRINEERYELVSRATNEGIWDLNRQTKTVYFSDRFKEIAGYEPQELKPSLVNFYRVIHPEDRPYIRQRFKEFLNSRKTFINLEHRMNRPDGTFVYVSNNCQAVGDKSGRVIRMAGSIQDISLQIEGRLRHDASHDPLTGLYNRAWMLKRINRELEVYRAYPEKEFAVLFLDLDDLKQLNDTLGHSYGDLLLIEVSKRIEGSIRPGDSLARLGGDEFIVLLPDIKTTDEGVQNSVSA</sequence>
<feature type="domain" description="PAS" evidence="1">
    <location>
        <begin position="28"/>
        <end position="100"/>
    </location>
</feature>
<dbReference type="CDD" id="cd00130">
    <property type="entry name" value="PAS"/>
    <property type="match status" value="1"/>
</dbReference>
<dbReference type="EMBL" id="MPRJ01000124">
    <property type="protein sequence ID" value="OOZ33873.1"/>
    <property type="molecule type" value="Genomic_DNA"/>
</dbReference>
<dbReference type="SMART" id="SM00091">
    <property type="entry name" value="PAS"/>
    <property type="match status" value="1"/>
</dbReference>
<dbReference type="InterPro" id="IPR000700">
    <property type="entry name" value="PAS-assoc_C"/>
</dbReference>
<dbReference type="PROSITE" id="PS50112">
    <property type="entry name" value="PAS"/>
    <property type="match status" value="1"/>
</dbReference>
<dbReference type="NCBIfam" id="TIGR00229">
    <property type="entry name" value="sensory_box"/>
    <property type="match status" value="1"/>
</dbReference>
<evidence type="ECO:0000259" key="2">
    <source>
        <dbReference type="PROSITE" id="PS50113"/>
    </source>
</evidence>
<dbReference type="RefSeq" id="WP_078488319.1">
    <property type="nucleotide sequence ID" value="NZ_MPRJ01000124.1"/>
</dbReference>
<dbReference type="InterPro" id="IPR043128">
    <property type="entry name" value="Rev_trsase/Diguanyl_cyclase"/>
</dbReference>
<dbReference type="PROSITE" id="PS50113">
    <property type="entry name" value="PAC"/>
    <property type="match status" value="1"/>
</dbReference>
<keyword evidence="5" id="KW-1185">Reference proteome</keyword>
<proteinExistence type="predicted"/>
<dbReference type="InterPro" id="IPR000160">
    <property type="entry name" value="GGDEF_dom"/>
</dbReference>
<feature type="domain" description="PAC" evidence="2">
    <location>
        <begin position="104"/>
        <end position="156"/>
    </location>
</feature>
<accession>A0A1T2KLX7</accession>
<dbReference type="InterPro" id="IPR035965">
    <property type="entry name" value="PAS-like_dom_sf"/>
</dbReference>
<evidence type="ECO:0000259" key="3">
    <source>
        <dbReference type="PROSITE" id="PS50887"/>
    </source>
</evidence>
<dbReference type="AlphaFoldDB" id="A0A1T2KLX7"/>
<dbReference type="CDD" id="cd01949">
    <property type="entry name" value="GGDEF"/>
    <property type="match status" value="1"/>
</dbReference>
<organism evidence="4 5">
    <name type="scientific">Solemya velesiana gill symbiont</name>
    <dbReference type="NCBI Taxonomy" id="1918948"/>
    <lineage>
        <taxon>Bacteria</taxon>
        <taxon>Pseudomonadati</taxon>
        <taxon>Pseudomonadota</taxon>
        <taxon>Gammaproteobacteria</taxon>
        <taxon>sulfur-oxidizing symbionts</taxon>
    </lineage>
</organism>
<gene>
    <name evidence="4" type="ORF">BOW51_12440</name>
</gene>
<protein>
    <recommendedName>
        <fullName evidence="6">Diguanylate cyclase</fullName>
    </recommendedName>
</protein>
<dbReference type="NCBIfam" id="TIGR00254">
    <property type="entry name" value="GGDEF"/>
    <property type="match status" value="1"/>
</dbReference>
<dbReference type="Proteomes" id="UP000190896">
    <property type="component" value="Unassembled WGS sequence"/>
</dbReference>
<evidence type="ECO:0000313" key="4">
    <source>
        <dbReference type="EMBL" id="OOZ33873.1"/>
    </source>
</evidence>
<dbReference type="SUPFAM" id="SSF55073">
    <property type="entry name" value="Nucleotide cyclase"/>
    <property type="match status" value="1"/>
</dbReference>
<dbReference type="SMART" id="SM00267">
    <property type="entry name" value="GGDEF"/>
    <property type="match status" value="1"/>
</dbReference>
<dbReference type="Gene3D" id="3.30.450.20">
    <property type="entry name" value="PAS domain"/>
    <property type="match status" value="1"/>
</dbReference>
<name>A0A1T2KLX7_9GAMM</name>
<dbReference type="PROSITE" id="PS50887">
    <property type="entry name" value="GGDEF"/>
    <property type="match status" value="1"/>
</dbReference>
<dbReference type="InterPro" id="IPR000014">
    <property type="entry name" value="PAS"/>
</dbReference>
<feature type="domain" description="GGDEF" evidence="3">
    <location>
        <begin position="187"/>
        <end position="260"/>
    </location>
</feature>
<dbReference type="Pfam" id="PF00990">
    <property type="entry name" value="GGDEF"/>
    <property type="match status" value="1"/>
</dbReference>
<evidence type="ECO:0000313" key="5">
    <source>
        <dbReference type="Proteomes" id="UP000190896"/>
    </source>
</evidence>
<dbReference type="Pfam" id="PF08447">
    <property type="entry name" value="PAS_3"/>
    <property type="match status" value="1"/>
</dbReference>
<evidence type="ECO:0008006" key="6">
    <source>
        <dbReference type="Google" id="ProtNLM"/>
    </source>
</evidence>
<dbReference type="InterPro" id="IPR013655">
    <property type="entry name" value="PAS_fold_3"/>
</dbReference>
<dbReference type="PANTHER" id="PTHR44757:SF2">
    <property type="entry name" value="BIOFILM ARCHITECTURE MAINTENANCE PROTEIN MBAA"/>
    <property type="match status" value="1"/>
</dbReference>
<evidence type="ECO:0000259" key="1">
    <source>
        <dbReference type="PROSITE" id="PS50112"/>
    </source>
</evidence>
<dbReference type="InterPro" id="IPR029787">
    <property type="entry name" value="Nucleotide_cyclase"/>
</dbReference>